<keyword evidence="1" id="KW-1133">Transmembrane helix</keyword>
<evidence type="ECO:0000313" key="2">
    <source>
        <dbReference type="EMBL" id="MFC6870769.1"/>
    </source>
</evidence>
<feature type="transmembrane region" description="Helical" evidence="1">
    <location>
        <begin position="21"/>
        <end position="42"/>
    </location>
</feature>
<feature type="transmembrane region" description="Helical" evidence="1">
    <location>
        <begin position="48"/>
        <end position="70"/>
    </location>
</feature>
<proteinExistence type="predicted"/>
<comment type="caution">
    <text evidence="2">The sequence shown here is derived from an EMBL/GenBank/DDBJ whole genome shotgun (WGS) entry which is preliminary data.</text>
</comment>
<dbReference type="RefSeq" id="WP_345393602.1">
    <property type="nucleotide sequence ID" value="NZ_BAABLA010000020.1"/>
</dbReference>
<evidence type="ECO:0000313" key="3">
    <source>
        <dbReference type="Proteomes" id="UP001596337"/>
    </source>
</evidence>
<keyword evidence="1" id="KW-0812">Transmembrane</keyword>
<reference evidence="3" key="1">
    <citation type="journal article" date="2019" name="Int. J. Syst. Evol. Microbiol.">
        <title>The Global Catalogue of Microorganisms (GCM) 10K type strain sequencing project: providing services to taxonomists for standard genome sequencing and annotation.</title>
        <authorList>
            <consortium name="The Broad Institute Genomics Platform"/>
            <consortium name="The Broad Institute Genome Sequencing Center for Infectious Disease"/>
            <person name="Wu L."/>
            <person name="Ma J."/>
        </authorList>
    </citation>
    <scope>NUCLEOTIDE SEQUENCE [LARGE SCALE GENOMIC DNA]</scope>
    <source>
        <strain evidence="3">KCTC 32255</strain>
    </source>
</reference>
<dbReference type="EMBL" id="JBHSXX010000001">
    <property type="protein sequence ID" value="MFC6870769.1"/>
    <property type="molecule type" value="Genomic_DNA"/>
</dbReference>
<evidence type="ECO:0008006" key="4">
    <source>
        <dbReference type="Google" id="ProtNLM"/>
    </source>
</evidence>
<accession>A0ABW2C7J0</accession>
<organism evidence="2 3">
    <name type="scientific">Haloechinothrix salitolerans</name>
    <dbReference type="NCBI Taxonomy" id="926830"/>
    <lineage>
        <taxon>Bacteria</taxon>
        <taxon>Bacillati</taxon>
        <taxon>Actinomycetota</taxon>
        <taxon>Actinomycetes</taxon>
        <taxon>Pseudonocardiales</taxon>
        <taxon>Pseudonocardiaceae</taxon>
        <taxon>Haloechinothrix</taxon>
    </lineage>
</organism>
<sequence>MTTATTDVTTPATGRLLRTSLVLDGVATGFTGVLIASLSGVLDTVLGPSMAFVLGIGLFFVAYGATVLVIGTRRTINRGAAGAVAGANLLWTIVSVIVVIAGMLSLTTLGVVTALGLAVVTTVFAELQITGLRRS</sequence>
<feature type="transmembrane region" description="Helical" evidence="1">
    <location>
        <begin position="82"/>
        <end position="103"/>
    </location>
</feature>
<gene>
    <name evidence="2" type="ORF">ACFQGD_26930</name>
</gene>
<keyword evidence="3" id="KW-1185">Reference proteome</keyword>
<protein>
    <recommendedName>
        <fullName evidence="4">Integral membrane protein</fullName>
    </recommendedName>
</protein>
<feature type="transmembrane region" description="Helical" evidence="1">
    <location>
        <begin position="109"/>
        <end position="129"/>
    </location>
</feature>
<evidence type="ECO:0000256" key="1">
    <source>
        <dbReference type="SAM" id="Phobius"/>
    </source>
</evidence>
<dbReference type="Proteomes" id="UP001596337">
    <property type="component" value="Unassembled WGS sequence"/>
</dbReference>
<keyword evidence="1" id="KW-0472">Membrane</keyword>
<name>A0ABW2C7J0_9PSEU</name>